<gene>
    <name evidence="6" type="ORF">P171DRAFT_381710</name>
</gene>
<dbReference type="GO" id="GO:0046872">
    <property type="term" value="F:metal ion binding"/>
    <property type="evidence" value="ECO:0007669"/>
    <property type="project" value="UniProtKB-KW"/>
</dbReference>
<name>A0A9P4PRE4_9PLEO</name>
<evidence type="ECO:0000313" key="7">
    <source>
        <dbReference type="Proteomes" id="UP000799764"/>
    </source>
</evidence>
<proteinExistence type="inferred from homology"/>
<comment type="caution">
    <text evidence="6">The sequence shown here is derived from an EMBL/GenBank/DDBJ whole genome shotgun (WGS) entry which is preliminary data.</text>
</comment>
<evidence type="ECO:0000313" key="6">
    <source>
        <dbReference type="EMBL" id="KAF2448817.1"/>
    </source>
</evidence>
<evidence type="ECO:0000259" key="5">
    <source>
        <dbReference type="PROSITE" id="PS50305"/>
    </source>
</evidence>
<dbReference type="Proteomes" id="UP000799764">
    <property type="component" value="Unassembled WGS sequence"/>
</dbReference>
<keyword evidence="7" id="KW-1185">Reference proteome</keyword>
<evidence type="ECO:0000256" key="4">
    <source>
        <dbReference type="PROSITE-ProRule" id="PRU00236"/>
    </source>
</evidence>
<dbReference type="InterPro" id="IPR026590">
    <property type="entry name" value="Ssirtuin_cat_dom"/>
</dbReference>
<dbReference type="PROSITE" id="PS50305">
    <property type="entry name" value="SIRTUIN"/>
    <property type="match status" value="1"/>
</dbReference>
<protein>
    <submittedName>
        <fullName evidence="6">DHS-like NAD/FAD-binding domain-containing protein</fullName>
    </submittedName>
</protein>
<evidence type="ECO:0000256" key="3">
    <source>
        <dbReference type="ARBA" id="ARBA00023027"/>
    </source>
</evidence>
<dbReference type="SUPFAM" id="SSF52467">
    <property type="entry name" value="DHS-like NAD/FAD-binding domain"/>
    <property type="match status" value="1"/>
</dbReference>
<feature type="binding site" evidence="4">
    <location>
        <position position="178"/>
    </location>
    <ligand>
        <name>Zn(2+)</name>
        <dbReference type="ChEBI" id="CHEBI:29105"/>
    </ligand>
</feature>
<keyword evidence="4" id="KW-0862">Zinc</keyword>
<dbReference type="InterPro" id="IPR003000">
    <property type="entry name" value="Sirtuin"/>
</dbReference>
<dbReference type="Pfam" id="PF02146">
    <property type="entry name" value="SIR2"/>
    <property type="match status" value="1"/>
</dbReference>
<feature type="binding site" evidence="4">
    <location>
        <position position="139"/>
    </location>
    <ligand>
        <name>Zn(2+)</name>
        <dbReference type="ChEBI" id="CHEBI:29105"/>
    </ligand>
</feature>
<keyword evidence="4" id="KW-0479">Metal-binding</keyword>
<keyword evidence="2" id="KW-0808">Transferase</keyword>
<dbReference type="InterPro" id="IPR050134">
    <property type="entry name" value="NAD-dep_sirtuin_deacylases"/>
</dbReference>
<dbReference type="Gene3D" id="3.30.1600.10">
    <property type="entry name" value="SIR2/SIRT2 'Small Domain"/>
    <property type="match status" value="1"/>
</dbReference>
<dbReference type="InterPro" id="IPR029035">
    <property type="entry name" value="DHS-like_NAD/FAD-binding_dom"/>
</dbReference>
<feature type="binding site" evidence="4">
    <location>
        <position position="136"/>
    </location>
    <ligand>
        <name>Zn(2+)</name>
        <dbReference type="ChEBI" id="CHEBI:29105"/>
    </ligand>
</feature>
<feature type="active site" description="Proton acceptor" evidence="4">
    <location>
        <position position="128"/>
    </location>
</feature>
<dbReference type="GO" id="GO:0070403">
    <property type="term" value="F:NAD+ binding"/>
    <property type="evidence" value="ECO:0007669"/>
    <property type="project" value="InterPro"/>
</dbReference>
<dbReference type="GO" id="GO:0017136">
    <property type="term" value="F:histone deacetylase activity, NAD-dependent"/>
    <property type="evidence" value="ECO:0007669"/>
    <property type="project" value="TreeGrafter"/>
</dbReference>
<dbReference type="AlphaFoldDB" id="A0A9P4PRE4"/>
<dbReference type="PANTHER" id="PTHR11085:SF10">
    <property type="entry name" value="NAD-DEPENDENT PROTEIN DEACYLASE SIRTUIN-5, MITOCHONDRIAL-RELATED"/>
    <property type="match status" value="1"/>
</dbReference>
<dbReference type="EMBL" id="MU001495">
    <property type="protein sequence ID" value="KAF2448817.1"/>
    <property type="molecule type" value="Genomic_DNA"/>
</dbReference>
<organism evidence="6 7">
    <name type="scientific">Karstenula rhodostoma CBS 690.94</name>
    <dbReference type="NCBI Taxonomy" id="1392251"/>
    <lineage>
        <taxon>Eukaryota</taxon>
        <taxon>Fungi</taxon>
        <taxon>Dikarya</taxon>
        <taxon>Ascomycota</taxon>
        <taxon>Pezizomycotina</taxon>
        <taxon>Dothideomycetes</taxon>
        <taxon>Pleosporomycetidae</taxon>
        <taxon>Pleosporales</taxon>
        <taxon>Massarineae</taxon>
        <taxon>Didymosphaeriaceae</taxon>
        <taxon>Karstenula</taxon>
    </lineage>
</organism>
<dbReference type="InterPro" id="IPR026591">
    <property type="entry name" value="Sirtuin_cat_small_dom_sf"/>
</dbReference>
<feature type="binding site" evidence="4">
    <location>
        <position position="175"/>
    </location>
    <ligand>
        <name>Zn(2+)</name>
        <dbReference type="ChEBI" id="CHEBI:29105"/>
    </ligand>
</feature>
<reference evidence="6" key="1">
    <citation type="journal article" date="2020" name="Stud. Mycol.">
        <title>101 Dothideomycetes genomes: a test case for predicting lifestyles and emergence of pathogens.</title>
        <authorList>
            <person name="Haridas S."/>
            <person name="Albert R."/>
            <person name="Binder M."/>
            <person name="Bloem J."/>
            <person name="Labutti K."/>
            <person name="Salamov A."/>
            <person name="Andreopoulos B."/>
            <person name="Baker S."/>
            <person name="Barry K."/>
            <person name="Bills G."/>
            <person name="Bluhm B."/>
            <person name="Cannon C."/>
            <person name="Castanera R."/>
            <person name="Culley D."/>
            <person name="Daum C."/>
            <person name="Ezra D."/>
            <person name="Gonzalez J."/>
            <person name="Henrissat B."/>
            <person name="Kuo A."/>
            <person name="Liang C."/>
            <person name="Lipzen A."/>
            <person name="Lutzoni F."/>
            <person name="Magnuson J."/>
            <person name="Mondo S."/>
            <person name="Nolan M."/>
            <person name="Ohm R."/>
            <person name="Pangilinan J."/>
            <person name="Park H.-J."/>
            <person name="Ramirez L."/>
            <person name="Alfaro M."/>
            <person name="Sun H."/>
            <person name="Tritt A."/>
            <person name="Yoshinaga Y."/>
            <person name="Zwiers L.-H."/>
            <person name="Turgeon B."/>
            <person name="Goodwin S."/>
            <person name="Spatafora J."/>
            <person name="Crous P."/>
            <person name="Grigoriev I."/>
        </authorList>
    </citation>
    <scope>NUCLEOTIDE SEQUENCE</scope>
    <source>
        <strain evidence="6">CBS 690.94</strain>
    </source>
</reference>
<accession>A0A9P4PRE4</accession>
<evidence type="ECO:0000256" key="1">
    <source>
        <dbReference type="ARBA" id="ARBA00006924"/>
    </source>
</evidence>
<dbReference type="Gene3D" id="3.40.50.1220">
    <property type="entry name" value="TPP-binding domain"/>
    <property type="match status" value="1"/>
</dbReference>
<keyword evidence="3" id="KW-0520">NAD</keyword>
<dbReference type="GO" id="GO:0005634">
    <property type="term" value="C:nucleus"/>
    <property type="evidence" value="ECO:0007669"/>
    <property type="project" value="TreeGrafter"/>
</dbReference>
<sequence>MKMANIGDDSACLAFAELLRKSPRVLCLVGAGLSAPSGLATWRGMNGLWNNFELKRLASPERFNEDPVTVWCFYGERLLHSLAAEPNAAHHALAALARWHNGWLTINQNVDGLLERTNHPASRLLGIHGTLQLIRCTACDYNIHVQKPEDLPFLLSLSTASDRSCPVTLSDLPQCPKCKNLLRPGVVWFGERLAAGAPDNIDAWISEGSVDLVIAAGTSLEVFPAAEWVGTAREDGAALAVFELDNGRQLVNEWNNEDWLFGGDIAVILPRILRCIDCR</sequence>
<evidence type="ECO:0000256" key="2">
    <source>
        <dbReference type="ARBA" id="ARBA00022679"/>
    </source>
</evidence>
<dbReference type="PANTHER" id="PTHR11085">
    <property type="entry name" value="NAD-DEPENDENT PROTEIN DEACYLASE SIRTUIN-5, MITOCHONDRIAL-RELATED"/>
    <property type="match status" value="1"/>
</dbReference>
<dbReference type="OrthoDB" id="424302at2759"/>
<comment type="similarity">
    <text evidence="1">Belongs to the sirtuin family. Class I subfamily.</text>
</comment>
<feature type="domain" description="Deacetylase sirtuin-type" evidence="5">
    <location>
        <begin position="5"/>
        <end position="279"/>
    </location>
</feature>